<dbReference type="AlphaFoldDB" id="A0A3D6BRA5"/>
<organism evidence="1 2">
    <name type="scientific">Xanthomarina gelatinilytica</name>
    <dbReference type="NCBI Taxonomy" id="1137281"/>
    <lineage>
        <taxon>Bacteria</taxon>
        <taxon>Pseudomonadati</taxon>
        <taxon>Bacteroidota</taxon>
        <taxon>Flavobacteriia</taxon>
        <taxon>Flavobacteriales</taxon>
        <taxon>Flavobacteriaceae</taxon>
        <taxon>Xanthomarina</taxon>
    </lineage>
</organism>
<proteinExistence type="predicted"/>
<name>A0A3D6BRA5_9FLAO</name>
<protein>
    <submittedName>
        <fullName evidence="1">Uncharacterized protein</fullName>
    </submittedName>
</protein>
<gene>
    <name evidence="1" type="ORF">DHV22_02700</name>
</gene>
<sequence length="228" mass="27215">MFSKKINFIAVNKTYLEVWPHPKPASKFIPDEYKKLERFSNNNLHAPTLKTCIPFLDSMTAGYIIPFDQDYIIDPVEGDFTITAANKESDRDSYHEGSQLPEKWRKTRDEKAGKFINKWLIKTPPGYSCLFLKPMNRLEPRFDIIPGVVDTDKYVNTIHFPFLLNKKDEQFIIKKGDPMVQVIPFRREPWKMWSGFYYEKLHLKTFNLLNSKWVDRYKKMFWNKKVFK</sequence>
<comment type="caution">
    <text evidence="1">The sequence shown here is derived from an EMBL/GenBank/DDBJ whole genome shotgun (WGS) entry which is preliminary data.</text>
</comment>
<dbReference type="EMBL" id="DPRK01000041">
    <property type="protein sequence ID" value="HCY80575.1"/>
    <property type="molecule type" value="Genomic_DNA"/>
</dbReference>
<accession>A0A3D6BRA5</accession>
<reference evidence="1 2" key="1">
    <citation type="journal article" date="2018" name="Nat. Biotechnol.">
        <title>A standardized bacterial taxonomy based on genome phylogeny substantially revises the tree of life.</title>
        <authorList>
            <person name="Parks D.H."/>
            <person name="Chuvochina M."/>
            <person name="Waite D.W."/>
            <person name="Rinke C."/>
            <person name="Skarshewski A."/>
            <person name="Chaumeil P.A."/>
            <person name="Hugenholtz P."/>
        </authorList>
    </citation>
    <scope>NUCLEOTIDE SEQUENCE [LARGE SCALE GENOMIC DNA]</scope>
    <source>
        <strain evidence="1">UBA10227</strain>
    </source>
</reference>
<evidence type="ECO:0000313" key="1">
    <source>
        <dbReference type="EMBL" id="HCY80575.1"/>
    </source>
</evidence>
<dbReference type="Proteomes" id="UP000263268">
    <property type="component" value="Unassembled WGS sequence"/>
</dbReference>
<evidence type="ECO:0000313" key="2">
    <source>
        <dbReference type="Proteomes" id="UP000263268"/>
    </source>
</evidence>